<dbReference type="AlphaFoldDB" id="A0A485LJL8"/>
<protein>
    <submittedName>
        <fullName evidence="3">Aste57867_22244 protein</fullName>
    </submittedName>
</protein>
<dbReference type="Proteomes" id="UP000332933">
    <property type="component" value="Unassembled WGS sequence"/>
</dbReference>
<evidence type="ECO:0000313" key="3">
    <source>
        <dbReference type="EMBL" id="VFT98911.1"/>
    </source>
</evidence>
<keyword evidence="1" id="KW-0472">Membrane</keyword>
<evidence type="ECO:0000313" key="4">
    <source>
        <dbReference type="Proteomes" id="UP000332933"/>
    </source>
</evidence>
<evidence type="ECO:0000256" key="1">
    <source>
        <dbReference type="SAM" id="Phobius"/>
    </source>
</evidence>
<name>A0A485LJL8_9STRA</name>
<keyword evidence="1" id="KW-0812">Transmembrane</keyword>
<organism evidence="3 4">
    <name type="scientific">Aphanomyces stellatus</name>
    <dbReference type="NCBI Taxonomy" id="120398"/>
    <lineage>
        <taxon>Eukaryota</taxon>
        <taxon>Sar</taxon>
        <taxon>Stramenopiles</taxon>
        <taxon>Oomycota</taxon>
        <taxon>Saprolegniomycetes</taxon>
        <taxon>Saprolegniales</taxon>
        <taxon>Verrucalvaceae</taxon>
        <taxon>Aphanomyces</taxon>
    </lineage>
</organism>
<feature type="transmembrane region" description="Helical" evidence="1">
    <location>
        <begin position="20"/>
        <end position="38"/>
    </location>
</feature>
<gene>
    <name evidence="3" type="primary">Aste57867_22244</name>
    <name evidence="2" type="ORF">As57867_022175</name>
    <name evidence="3" type="ORF">ASTE57867_22244</name>
</gene>
<reference evidence="3 4" key="1">
    <citation type="submission" date="2019-03" db="EMBL/GenBank/DDBJ databases">
        <authorList>
            <person name="Gaulin E."/>
            <person name="Dumas B."/>
        </authorList>
    </citation>
    <scope>NUCLEOTIDE SEQUENCE [LARGE SCALE GENOMIC DNA]</scope>
    <source>
        <strain evidence="3">CBS 568.67</strain>
    </source>
</reference>
<dbReference type="EMBL" id="CAADRA010007050">
    <property type="protein sequence ID" value="VFT98911.1"/>
    <property type="molecule type" value="Genomic_DNA"/>
</dbReference>
<evidence type="ECO:0000313" key="2">
    <source>
        <dbReference type="EMBL" id="KAF0685927.1"/>
    </source>
</evidence>
<keyword evidence="1" id="KW-1133">Transmembrane helix</keyword>
<proteinExistence type="predicted"/>
<sequence length="100" mass="11472">MMPPLKQPRVDAHCNLYTNVLFSANLLAVVTAFQGGLFEDMRPFVRLFRCVDWAKCLQSDFTGIGACSDTWLCYRSIEDVPLLVKYLPWLRDRLAMVAIQ</sequence>
<keyword evidence="4" id="KW-1185">Reference proteome</keyword>
<reference evidence="2" key="2">
    <citation type="submission" date="2019-06" db="EMBL/GenBank/DDBJ databases">
        <title>Genomics analysis of Aphanomyces spp. identifies a new class of oomycete effector associated with host adaptation.</title>
        <authorList>
            <person name="Gaulin E."/>
        </authorList>
    </citation>
    <scope>NUCLEOTIDE SEQUENCE</scope>
    <source>
        <strain evidence="2">CBS 578.67</strain>
    </source>
</reference>
<dbReference type="EMBL" id="VJMH01007024">
    <property type="protein sequence ID" value="KAF0685927.1"/>
    <property type="molecule type" value="Genomic_DNA"/>
</dbReference>
<accession>A0A485LJL8</accession>